<proteinExistence type="predicted"/>
<evidence type="ECO:0000313" key="3">
    <source>
        <dbReference type="Proteomes" id="UP000826656"/>
    </source>
</evidence>
<organism evidence="2 3">
    <name type="scientific">Solanum tuberosum</name>
    <name type="common">Potato</name>
    <dbReference type="NCBI Taxonomy" id="4113"/>
    <lineage>
        <taxon>Eukaryota</taxon>
        <taxon>Viridiplantae</taxon>
        <taxon>Streptophyta</taxon>
        <taxon>Embryophyta</taxon>
        <taxon>Tracheophyta</taxon>
        <taxon>Spermatophyta</taxon>
        <taxon>Magnoliopsida</taxon>
        <taxon>eudicotyledons</taxon>
        <taxon>Gunneridae</taxon>
        <taxon>Pentapetalae</taxon>
        <taxon>asterids</taxon>
        <taxon>lamiids</taxon>
        <taxon>Solanales</taxon>
        <taxon>Solanaceae</taxon>
        <taxon>Solanoideae</taxon>
        <taxon>Solaneae</taxon>
        <taxon>Solanum</taxon>
    </lineage>
</organism>
<protein>
    <submittedName>
        <fullName evidence="2">Uncharacterized protein</fullName>
    </submittedName>
</protein>
<gene>
    <name evidence="2" type="ORF">KY290_001482</name>
</gene>
<comment type="caution">
    <text evidence="2">The sequence shown here is derived from an EMBL/GenBank/DDBJ whole genome shotgun (WGS) entry which is preliminary data.</text>
</comment>
<evidence type="ECO:0000313" key="2">
    <source>
        <dbReference type="EMBL" id="KAH0781884.1"/>
    </source>
</evidence>
<reference evidence="2 3" key="1">
    <citation type="journal article" date="2021" name="bioRxiv">
        <title>Chromosome-scale and haplotype-resolved genome assembly of a tetraploid potato cultivar.</title>
        <authorList>
            <person name="Sun H."/>
            <person name="Jiao W.-B."/>
            <person name="Krause K."/>
            <person name="Campoy J.A."/>
            <person name="Goel M."/>
            <person name="Folz-Donahue K."/>
            <person name="Kukat C."/>
            <person name="Huettel B."/>
            <person name="Schneeberger K."/>
        </authorList>
    </citation>
    <scope>NUCLEOTIDE SEQUENCE [LARGE SCALE GENOMIC DNA]</scope>
    <source>
        <strain evidence="2">SolTubOtavaFocal</strain>
        <tissue evidence="2">Leaves</tissue>
    </source>
</reference>
<feature type="region of interest" description="Disordered" evidence="1">
    <location>
        <begin position="89"/>
        <end position="116"/>
    </location>
</feature>
<evidence type="ECO:0000256" key="1">
    <source>
        <dbReference type="SAM" id="MobiDB-lite"/>
    </source>
</evidence>
<accession>A0ABQ7WMD2</accession>
<sequence length="116" mass="13061">MPHGGGSILKQPDKCGSTGYRLYLNELDKLRVGHINLPLRSLPTSPSSKDRSFSQLLLLICRVFYHPSLIEKSSNQRWEYNTLGSPRSQLKNLVNNQSPNINPHVIHNSSNQNSPI</sequence>
<name>A0ABQ7WMD2_SOLTU</name>
<dbReference type="EMBL" id="JAIVGD010000001">
    <property type="protein sequence ID" value="KAH0781884.1"/>
    <property type="molecule type" value="Genomic_DNA"/>
</dbReference>
<dbReference type="Proteomes" id="UP000826656">
    <property type="component" value="Unassembled WGS sequence"/>
</dbReference>
<keyword evidence="3" id="KW-1185">Reference proteome</keyword>